<comment type="caution">
    <text evidence="1">The sequence shown here is derived from an EMBL/GenBank/DDBJ whole genome shotgun (WGS) entry which is preliminary data.</text>
</comment>
<name>A0ABT3QFP7_9PROT</name>
<keyword evidence="2" id="KW-1185">Reference proteome</keyword>
<sequence length="82" mass="9287">MAEMTWRDAIIKVLQGSNSAMSYTEITDSINALLIERLEPPQNRKRGDDFNTTEFLQVKDPRVEHEGLLAQLGALREKITGN</sequence>
<gene>
    <name evidence="1" type="ORF">OQ497_08920</name>
</gene>
<dbReference type="EMBL" id="JAPIUZ010000004">
    <property type="protein sequence ID" value="MCX2564080.1"/>
    <property type="molecule type" value="Genomic_DNA"/>
</dbReference>
<evidence type="ECO:0000313" key="1">
    <source>
        <dbReference type="EMBL" id="MCX2564080.1"/>
    </source>
</evidence>
<dbReference type="Proteomes" id="UP001301152">
    <property type="component" value="Unassembled WGS sequence"/>
</dbReference>
<organism evidence="1 2">
    <name type="scientific">Acetobacter thailandicus</name>
    <dbReference type="NCBI Taxonomy" id="1502842"/>
    <lineage>
        <taxon>Bacteria</taxon>
        <taxon>Pseudomonadati</taxon>
        <taxon>Pseudomonadota</taxon>
        <taxon>Alphaproteobacteria</taxon>
        <taxon>Acetobacterales</taxon>
        <taxon>Acetobacteraceae</taxon>
        <taxon>Acetobacter</taxon>
    </lineage>
</organism>
<evidence type="ECO:0000313" key="2">
    <source>
        <dbReference type="Proteomes" id="UP001301152"/>
    </source>
</evidence>
<reference evidence="1 2" key="1">
    <citation type="submission" date="2022-11" db="EMBL/GenBank/DDBJ databases">
        <title>Genome sequencing of Acetobacter type strain.</title>
        <authorList>
            <person name="Heo J."/>
            <person name="Lee D."/>
            <person name="Han B.-H."/>
            <person name="Hong S.-B."/>
            <person name="Kwon S.-W."/>
        </authorList>
    </citation>
    <scope>NUCLEOTIDE SEQUENCE [LARGE SCALE GENOMIC DNA]</scope>
    <source>
        <strain evidence="1 2">KACC 21253</strain>
    </source>
</reference>
<dbReference type="RefSeq" id="WP_173559844.1">
    <property type="nucleotide sequence ID" value="NZ_JAPIUZ010000004.1"/>
</dbReference>
<protein>
    <submittedName>
        <fullName evidence="1">Uncharacterized protein</fullName>
    </submittedName>
</protein>
<proteinExistence type="predicted"/>
<accession>A0ABT3QFP7</accession>